<dbReference type="EMBL" id="CAKOGP040001001">
    <property type="protein sequence ID" value="CAJ1941091.1"/>
    <property type="molecule type" value="Genomic_DNA"/>
</dbReference>
<gene>
    <name evidence="1" type="ORF">CYCCA115_LOCUS7348</name>
</gene>
<evidence type="ECO:0008006" key="3">
    <source>
        <dbReference type="Google" id="ProtNLM"/>
    </source>
</evidence>
<evidence type="ECO:0000313" key="1">
    <source>
        <dbReference type="EMBL" id="CAJ1941091.1"/>
    </source>
</evidence>
<dbReference type="AlphaFoldDB" id="A0AAD2FLI0"/>
<organism evidence="1 2">
    <name type="scientific">Cylindrotheca closterium</name>
    <dbReference type="NCBI Taxonomy" id="2856"/>
    <lineage>
        <taxon>Eukaryota</taxon>
        <taxon>Sar</taxon>
        <taxon>Stramenopiles</taxon>
        <taxon>Ochrophyta</taxon>
        <taxon>Bacillariophyta</taxon>
        <taxon>Bacillariophyceae</taxon>
        <taxon>Bacillariophycidae</taxon>
        <taxon>Bacillariales</taxon>
        <taxon>Bacillariaceae</taxon>
        <taxon>Cylindrotheca</taxon>
    </lineage>
</organism>
<keyword evidence="2" id="KW-1185">Reference proteome</keyword>
<dbReference type="Proteomes" id="UP001295423">
    <property type="component" value="Unassembled WGS sequence"/>
</dbReference>
<sequence>MAQASSNHNNIIDNVSNSKVDDPATLLVFSDLDGTLIHYPEYLPDNDESLLKLPPSSTGMRGVVSSETLKLTQDLRTQGKKFVLVSGMRTTTLLNRLPYLPKADAYCSEAGGRIFYPTDKLTEGCFQVDPKTFEGATKEDLKPFGIVEDMDWRREMEKYTGEFDLDGSSFENIESFESTPAENRVGGLWDYARDLQKKGYVIDIRGYSSCFRLNKMKQTQISDKDFQRLINKKVLAKNGLATSVNLSCIDIYPAISGKKNCCQYLGEKFFPDVPKSEILSNHAICLCDDDNDIEMALAVRHAYLPSLASKTMEAVIEKHTDRFTETYKLESASSGSGTGASDLALNLILESGN</sequence>
<dbReference type="InterPro" id="IPR023214">
    <property type="entry name" value="HAD_sf"/>
</dbReference>
<evidence type="ECO:0000313" key="2">
    <source>
        <dbReference type="Proteomes" id="UP001295423"/>
    </source>
</evidence>
<dbReference type="InterPro" id="IPR036412">
    <property type="entry name" value="HAD-like_sf"/>
</dbReference>
<reference evidence="1" key="1">
    <citation type="submission" date="2023-08" db="EMBL/GenBank/DDBJ databases">
        <authorList>
            <person name="Audoor S."/>
            <person name="Bilcke G."/>
        </authorList>
    </citation>
    <scope>NUCLEOTIDE SEQUENCE</scope>
</reference>
<dbReference type="SUPFAM" id="SSF56784">
    <property type="entry name" value="HAD-like"/>
    <property type="match status" value="1"/>
</dbReference>
<name>A0AAD2FLI0_9STRA</name>
<protein>
    <recommendedName>
        <fullName evidence="3">Sucrose phosphatase-like domain-containing protein</fullName>
    </recommendedName>
</protein>
<dbReference type="Gene3D" id="3.40.50.1000">
    <property type="entry name" value="HAD superfamily/HAD-like"/>
    <property type="match status" value="1"/>
</dbReference>
<proteinExistence type="predicted"/>
<comment type="caution">
    <text evidence="1">The sequence shown here is derived from an EMBL/GenBank/DDBJ whole genome shotgun (WGS) entry which is preliminary data.</text>
</comment>
<accession>A0AAD2FLI0</accession>